<dbReference type="GeneID" id="83058994"/>
<dbReference type="KEGG" id="cpor:BED41_14175"/>
<dbReference type="SUPFAM" id="SSF111384">
    <property type="entry name" value="OmpH-like"/>
    <property type="match status" value="1"/>
</dbReference>
<evidence type="ECO:0008006" key="4">
    <source>
        <dbReference type="Google" id="ProtNLM"/>
    </source>
</evidence>
<feature type="chain" id="PRO_5008539018" description="OmpH family outer membrane protein" evidence="1">
    <location>
        <begin position="28"/>
        <end position="156"/>
    </location>
</feature>
<accession>A0A1B2I852</accession>
<sequence length="156" mass="17200">MRFIKTALMLLLLLVLCALADAVPACAEVAVVNVAEVIDSSAPGKAGQKYVNNLKNALEGELKRFSEKNAKAKDGQQKIARKQTELNGEYQREYNRVRALVITALRNSVQDWLKSNKKGVTAVIPVNTALGYAKESDISKEILLRLNAVKIDFTKK</sequence>
<evidence type="ECO:0000256" key="1">
    <source>
        <dbReference type="SAM" id="SignalP"/>
    </source>
</evidence>
<dbReference type="AlphaFoldDB" id="A0A1B2I852"/>
<dbReference type="Gene3D" id="3.30.910.20">
    <property type="entry name" value="Skp domain"/>
    <property type="match status" value="1"/>
</dbReference>
<dbReference type="InterPro" id="IPR005632">
    <property type="entry name" value="Chaperone_Skp"/>
</dbReference>
<dbReference type="EMBL" id="CP016757">
    <property type="protein sequence ID" value="ANZ46143.1"/>
    <property type="molecule type" value="Genomic_DNA"/>
</dbReference>
<dbReference type="SMART" id="SM00935">
    <property type="entry name" value="OmpH"/>
    <property type="match status" value="1"/>
</dbReference>
<keyword evidence="1" id="KW-0732">Signal</keyword>
<name>A0A1B2I852_9BACT</name>
<dbReference type="STRING" id="1197717.BED41_14175"/>
<evidence type="ECO:0000313" key="2">
    <source>
        <dbReference type="EMBL" id="ANZ46143.1"/>
    </source>
</evidence>
<evidence type="ECO:0000313" key="3">
    <source>
        <dbReference type="Proteomes" id="UP000093044"/>
    </source>
</evidence>
<organism evidence="2 3">
    <name type="scientific">Cloacibacillus porcorum</name>
    <dbReference type="NCBI Taxonomy" id="1197717"/>
    <lineage>
        <taxon>Bacteria</taxon>
        <taxon>Thermotogati</taxon>
        <taxon>Synergistota</taxon>
        <taxon>Synergistia</taxon>
        <taxon>Synergistales</taxon>
        <taxon>Synergistaceae</taxon>
        <taxon>Cloacibacillus</taxon>
    </lineage>
</organism>
<keyword evidence="3" id="KW-1185">Reference proteome</keyword>
<protein>
    <recommendedName>
        <fullName evidence="4">OmpH family outer membrane protein</fullName>
    </recommendedName>
</protein>
<dbReference type="InterPro" id="IPR024930">
    <property type="entry name" value="Skp_dom_sf"/>
</dbReference>
<proteinExistence type="predicted"/>
<dbReference type="GO" id="GO:0051082">
    <property type="term" value="F:unfolded protein binding"/>
    <property type="evidence" value="ECO:0007669"/>
    <property type="project" value="InterPro"/>
</dbReference>
<dbReference type="RefSeq" id="WP_066747735.1">
    <property type="nucleotide sequence ID" value="NZ_CP016757.1"/>
</dbReference>
<dbReference type="Proteomes" id="UP000093044">
    <property type="component" value="Chromosome"/>
</dbReference>
<reference evidence="2" key="1">
    <citation type="submission" date="2016-08" db="EMBL/GenBank/DDBJ databases">
        <title>Complete genome of Cloacibacillus porcorum.</title>
        <authorList>
            <person name="Looft T."/>
            <person name="Bayles D.O."/>
            <person name="Alt D.P."/>
        </authorList>
    </citation>
    <scope>NUCLEOTIDE SEQUENCE [LARGE SCALE GENOMIC DNA]</scope>
    <source>
        <strain evidence="2">CL-84</strain>
    </source>
</reference>
<feature type="signal peptide" evidence="1">
    <location>
        <begin position="1"/>
        <end position="27"/>
    </location>
</feature>
<gene>
    <name evidence="2" type="ORF">BED41_14175</name>
</gene>